<evidence type="ECO:0000256" key="1">
    <source>
        <dbReference type="ARBA" id="ARBA00004123"/>
    </source>
</evidence>
<feature type="compositionally biased region" description="Acidic residues" evidence="5">
    <location>
        <begin position="93"/>
        <end position="102"/>
    </location>
</feature>
<dbReference type="PROSITE" id="PS51319">
    <property type="entry name" value="TFIIS_N"/>
    <property type="match status" value="1"/>
</dbReference>
<reference evidence="7" key="1">
    <citation type="submission" date="2024-02" db="EMBL/GenBank/DDBJ databases">
        <authorList>
            <consortium name="ELIXIR-Norway"/>
            <consortium name="Elixir Norway"/>
        </authorList>
    </citation>
    <scope>NUCLEOTIDE SEQUENCE</scope>
</reference>
<dbReference type="InterPro" id="IPR035441">
    <property type="entry name" value="TFIIS/LEDGF_dom_sf"/>
</dbReference>
<dbReference type="SMART" id="SM00509">
    <property type="entry name" value="TFS2N"/>
    <property type="match status" value="1"/>
</dbReference>
<dbReference type="Gene3D" id="1.20.930.10">
    <property type="entry name" value="Conserved domain common to transcription factors TFIIS, elongin A, CRSP70"/>
    <property type="match status" value="1"/>
</dbReference>
<feature type="non-terminal residue" evidence="7">
    <location>
        <position position="490"/>
    </location>
</feature>
<feature type="compositionally biased region" description="Basic and acidic residues" evidence="5">
    <location>
        <begin position="103"/>
        <end position="118"/>
    </location>
</feature>
<evidence type="ECO:0000259" key="6">
    <source>
        <dbReference type="PROSITE" id="PS51319"/>
    </source>
</evidence>
<protein>
    <recommendedName>
        <fullName evidence="6">TFIIS N-terminal domain-containing protein</fullName>
    </recommendedName>
</protein>
<dbReference type="Pfam" id="PF08711">
    <property type="entry name" value="Med26"/>
    <property type="match status" value="1"/>
</dbReference>
<keyword evidence="4" id="KW-0175">Coiled coil</keyword>
<keyword evidence="2 3" id="KW-0539">Nucleus</keyword>
<feature type="region of interest" description="Disordered" evidence="5">
    <location>
        <begin position="236"/>
        <end position="257"/>
    </location>
</feature>
<dbReference type="InterPro" id="IPR003617">
    <property type="entry name" value="TFIIS/CRSP70_N_sub"/>
</dbReference>
<name>A0ABP0X2E1_9BRYO</name>
<proteinExistence type="predicted"/>
<comment type="subcellular location">
    <subcellularLocation>
        <location evidence="1 3">Nucleus</location>
    </subcellularLocation>
</comment>
<evidence type="ECO:0000256" key="5">
    <source>
        <dbReference type="SAM" id="MobiDB-lite"/>
    </source>
</evidence>
<dbReference type="PANTHER" id="PTHR46554:SF2">
    <property type="entry name" value="TFIIS N-TERMINAL DOMAIN-CONTAINING PROTEIN"/>
    <property type="match status" value="1"/>
</dbReference>
<evidence type="ECO:0000256" key="4">
    <source>
        <dbReference type="SAM" id="Coils"/>
    </source>
</evidence>
<organism evidence="7 8">
    <name type="scientific">Sphagnum jensenii</name>
    <dbReference type="NCBI Taxonomy" id="128206"/>
    <lineage>
        <taxon>Eukaryota</taxon>
        <taxon>Viridiplantae</taxon>
        <taxon>Streptophyta</taxon>
        <taxon>Embryophyta</taxon>
        <taxon>Bryophyta</taxon>
        <taxon>Sphagnophytina</taxon>
        <taxon>Sphagnopsida</taxon>
        <taxon>Sphagnales</taxon>
        <taxon>Sphagnaceae</taxon>
        <taxon>Sphagnum</taxon>
    </lineage>
</organism>
<feature type="domain" description="TFIIS N-terminal" evidence="6">
    <location>
        <begin position="149"/>
        <end position="223"/>
    </location>
</feature>
<dbReference type="InterPro" id="IPR017923">
    <property type="entry name" value="TFIIS_N"/>
</dbReference>
<dbReference type="SUPFAM" id="SSF47676">
    <property type="entry name" value="Conserved domain common to transcription factors TFIIS, elongin A, CRSP70"/>
    <property type="match status" value="1"/>
</dbReference>
<keyword evidence="8" id="KW-1185">Reference proteome</keyword>
<evidence type="ECO:0000313" key="7">
    <source>
        <dbReference type="EMBL" id="CAK9273278.1"/>
    </source>
</evidence>
<feature type="region of interest" description="Disordered" evidence="5">
    <location>
        <begin position="75"/>
        <end position="124"/>
    </location>
</feature>
<evidence type="ECO:0000256" key="2">
    <source>
        <dbReference type="ARBA" id="ARBA00023242"/>
    </source>
</evidence>
<accession>A0ABP0X2E1</accession>
<dbReference type="EMBL" id="OZ020100">
    <property type="protein sequence ID" value="CAK9273278.1"/>
    <property type="molecule type" value="Genomic_DNA"/>
</dbReference>
<sequence length="490" mass="54839">MEWLEGLKESELFEAIEAALAIAVSLYPHELRRRRDAFAEQLFAPRPLESPQSDLLEPCDGLMLPVAGKVGVQNKQIKLKHHEQERRSRRQEEQDEPEEVEEHVEGQRNGEEQGGQEHESDEGIEGMDEEYDEAEALTDQMEEEDRQIQEINRIKMKITDLVLDDEELLELLCKLQKMQISVEALKGTEIGKEVNGLRKHSSKRISSLSKVLVREWKDLVDDWVKSAGDIAVAALGGSSSGSTQDDHGESGLPSPPLELGALLAAAHPPSAELFQLFDEDWDDELFTGTGPSPPPYDGGRAHIQPHCSELELQGRRENTGRDPPVANMKSRSSASKNFQPLERGFEHSAVEGANASSRRIAKVSRVSSGTYQSQCRVDRFLPLKGTSHGVVRKVGSQSLQLIANRPKVCQPTTQALEDTSLAARLEVAKRRLQERYQEVENAKRSRVVQCGKFRQKEFEYKHCSGVVKRLKFGENLPVKKKSLRLGACTS</sequence>
<feature type="compositionally biased region" description="Basic and acidic residues" evidence="5">
    <location>
        <begin position="82"/>
        <end position="92"/>
    </location>
</feature>
<dbReference type="PANTHER" id="PTHR46554">
    <property type="entry name" value="MEDIATOR OF RNA POLYMERASE II TRANSCRIPTION SUBUNIT 26A-RELATED"/>
    <property type="match status" value="1"/>
</dbReference>
<dbReference type="CDD" id="cd00183">
    <property type="entry name" value="TFIIS_I"/>
    <property type="match status" value="1"/>
</dbReference>
<dbReference type="Proteomes" id="UP001497444">
    <property type="component" value="Chromosome 5"/>
</dbReference>
<evidence type="ECO:0000313" key="8">
    <source>
        <dbReference type="Proteomes" id="UP001497444"/>
    </source>
</evidence>
<evidence type="ECO:0000256" key="3">
    <source>
        <dbReference type="PROSITE-ProRule" id="PRU00649"/>
    </source>
</evidence>
<feature type="non-terminal residue" evidence="7">
    <location>
        <position position="1"/>
    </location>
</feature>
<feature type="region of interest" description="Disordered" evidence="5">
    <location>
        <begin position="316"/>
        <end position="335"/>
    </location>
</feature>
<gene>
    <name evidence="7" type="ORF">CSSPJE1EN1_LOCUS18756</name>
</gene>
<feature type="coiled-coil region" evidence="4">
    <location>
        <begin position="124"/>
        <end position="154"/>
    </location>
</feature>